<keyword evidence="3" id="KW-1185">Reference proteome</keyword>
<dbReference type="RefSeq" id="WP_182729787.1">
    <property type="nucleotide sequence ID" value="NZ_BAAAUH010000005.1"/>
</dbReference>
<protein>
    <submittedName>
        <fullName evidence="2">Uncharacterized protein</fullName>
    </submittedName>
</protein>
<comment type="caution">
    <text evidence="2">The sequence shown here is derived from an EMBL/GenBank/DDBJ whole genome shotgun (WGS) entry which is preliminary data.</text>
</comment>
<evidence type="ECO:0000313" key="2">
    <source>
        <dbReference type="EMBL" id="GAA3165096.1"/>
    </source>
</evidence>
<name>A0ABP6P1U3_9ACTN</name>
<organism evidence="2 3">
    <name type="scientific">Streptomyces virens</name>
    <dbReference type="NCBI Taxonomy" id="285572"/>
    <lineage>
        <taxon>Bacteria</taxon>
        <taxon>Bacillati</taxon>
        <taxon>Actinomycetota</taxon>
        <taxon>Actinomycetes</taxon>
        <taxon>Kitasatosporales</taxon>
        <taxon>Streptomycetaceae</taxon>
        <taxon>Streptomyces</taxon>
    </lineage>
</organism>
<feature type="region of interest" description="Disordered" evidence="1">
    <location>
        <begin position="39"/>
        <end position="65"/>
    </location>
</feature>
<dbReference type="EMBL" id="BAAAUH010000005">
    <property type="protein sequence ID" value="GAA3165096.1"/>
    <property type="molecule type" value="Genomic_DNA"/>
</dbReference>
<sequence length="65" mass="7383">MPTTLRAALTATRARRTARHLAGVRFRARRAGVRFRARRAQVSDSATRAAEHRRHVRPTALTHAR</sequence>
<proteinExistence type="predicted"/>
<accession>A0ABP6P1U3</accession>
<evidence type="ECO:0000256" key="1">
    <source>
        <dbReference type="SAM" id="MobiDB-lite"/>
    </source>
</evidence>
<evidence type="ECO:0000313" key="3">
    <source>
        <dbReference type="Proteomes" id="UP001501866"/>
    </source>
</evidence>
<gene>
    <name evidence="2" type="ORF">GCM10010451_11480</name>
</gene>
<reference evidence="3" key="1">
    <citation type="journal article" date="2019" name="Int. J. Syst. Evol. Microbiol.">
        <title>The Global Catalogue of Microorganisms (GCM) 10K type strain sequencing project: providing services to taxonomists for standard genome sequencing and annotation.</title>
        <authorList>
            <consortium name="The Broad Institute Genomics Platform"/>
            <consortium name="The Broad Institute Genome Sequencing Center for Infectious Disease"/>
            <person name="Wu L."/>
            <person name="Ma J."/>
        </authorList>
    </citation>
    <scope>NUCLEOTIDE SEQUENCE [LARGE SCALE GENOMIC DNA]</scope>
    <source>
        <strain evidence="3">JCM 9095</strain>
    </source>
</reference>
<dbReference type="Proteomes" id="UP001501866">
    <property type="component" value="Unassembled WGS sequence"/>
</dbReference>